<protein>
    <submittedName>
        <fullName evidence="2">Uncharacterized protein</fullName>
    </submittedName>
</protein>
<evidence type="ECO:0000313" key="2">
    <source>
        <dbReference type="EMBL" id="SFJ42366.1"/>
    </source>
</evidence>
<reference evidence="2 3" key="1">
    <citation type="submission" date="2016-10" db="EMBL/GenBank/DDBJ databases">
        <authorList>
            <person name="de Groot N.N."/>
        </authorList>
    </citation>
    <scope>NUCLEOTIDE SEQUENCE [LARGE SCALE GENOMIC DNA]</scope>
    <source>
        <strain evidence="2 3">RK1</strain>
    </source>
</reference>
<feature type="compositionally biased region" description="Basic and acidic residues" evidence="1">
    <location>
        <begin position="7"/>
        <end position="35"/>
    </location>
</feature>
<dbReference type="Proteomes" id="UP000198670">
    <property type="component" value="Unassembled WGS sequence"/>
</dbReference>
<proteinExistence type="predicted"/>
<keyword evidence="3" id="KW-1185">Reference proteome</keyword>
<feature type="region of interest" description="Disordered" evidence="1">
    <location>
        <begin position="1"/>
        <end position="64"/>
    </location>
</feature>
<evidence type="ECO:0000256" key="1">
    <source>
        <dbReference type="SAM" id="MobiDB-lite"/>
    </source>
</evidence>
<dbReference type="EMBL" id="FOQO01000009">
    <property type="protein sequence ID" value="SFJ42366.1"/>
    <property type="molecule type" value="Genomic_DNA"/>
</dbReference>
<sequence>MGYTDMSKNEKFEPKDSEQRRPKADRTVKHAKDRDYQEEEPTIIAPALKRKYSEQPPTKHNSKT</sequence>
<gene>
    <name evidence="2" type="ORF">SAMN05444682_109273</name>
</gene>
<accession>A0A1I3RB02</accession>
<evidence type="ECO:0000313" key="3">
    <source>
        <dbReference type="Proteomes" id="UP000198670"/>
    </source>
</evidence>
<feature type="compositionally biased region" description="Polar residues" evidence="1">
    <location>
        <begin position="55"/>
        <end position="64"/>
    </location>
</feature>
<organism evidence="2 3">
    <name type="scientific">Parapedobacter indicus</name>
    <dbReference type="NCBI Taxonomy" id="1477437"/>
    <lineage>
        <taxon>Bacteria</taxon>
        <taxon>Pseudomonadati</taxon>
        <taxon>Bacteroidota</taxon>
        <taxon>Sphingobacteriia</taxon>
        <taxon>Sphingobacteriales</taxon>
        <taxon>Sphingobacteriaceae</taxon>
        <taxon>Parapedobacter</taxon>
    </lineage>
</organism>
<name>A0A1I3RB02_9SPHI</name>
<dbReference type="AlphaFoldDB" id="A0A1I3RB02"/>